<feature type="compositionally biased region" description="Basic residues" evidence="1">
    <location>
        <begin position="67"/>
        <end position="82"/>
    </location>
</feature>
<feature type="region of interest" description="Disordered" evidence="1">
    <location>
        <begin position="172"/>
        <end position="201"/>
    </location>
</feature>
<feature type="compositionally biased region" description="Basic and acidic residues" evidence="1">
    <location>
        <begin position="617"/>
        <end position="646"/>
    </location>
</feature>
<feature type="region of interest" description="Disordered" evidence="1">
    <location>
        <begin position="1"/>
        <end position="96"/>
    </location>
</feature>
<reference evidence="2 3" key="1">
    <citation type="submission" date="2024-09" db="EMBL/GenBank/DDBJ databases">
        <title>Rethinking Asexuality: The Enigmatic Case of Functional Sexual Genes in Lepraria (Stereocaulaceae).</title>
        <authorList>
            <person name="Doellman M."/>
            <person name="Sun Y."/>
            <person name="Barcenas-Pena A."/>
            <person name="Lumbsch H.T."/>
            <person name="Grewe F."/>
        </authorList>
    </citation>
    <scope>NUCLEOTIDE SEQUENCE [LARGE SCALE GENOMIC DNA]</scope>
    <source>
        <strain evidence="2 3">Grewe 0041</strain>
    </source>
</reference>
<name>A0ABR4BDJ4_9LECA</name>
<feature type="compositionally biased region" description="Basic and acidic residues" evidence="1">
    <location>
        <begin position="276"/>
        <end position="299"/>
    </location>
</feature>
<dbReference type="EMBL" id="JBHFEH010000013">
    <property type="protein sequence ID" value="KAL2054931.1"/>
    <property type="molecule type" value="Genomic_DNA"/>
</dbReference>
<feature type="region of interest" description="Disordered" evidence="1">
    <location>
        <begin position="259"/>
        <end position="299"/>
    </location>
</feature>
<feature type="compositionally biased region" description="Basic and acidic residues" evidence="1">
    <location>
        <begin position="1"/>
        <end position="15"/>
    </location>
</feature>
<comment type="caution">
    <text evidence="2">The sequence shown here is derived from an EMBL/GenBank/DDBJ whole genome shotgun (WGS) entry which is preliminary data.</text>
</comment>
<sequence>MDRDSSKGHFLDEAMRQSIHPQQATVQAGGRAANATATRDENEVNENPISEPSNAHFTYTPTSPQAKKNKKKKKRKKKKRAKKNDPNETDNVMSSGLSHVHTDVLPGESNQGQTIVGTLGYDGDETLLDYSGIPPCERLGFWPAPSQSLASGTSAQHDVNDAEAIAPVQNASMASPAEPEANASTMSMPRSEYFDTPPKSDEEAIAPATHIQLSEHGLSQTEIDLYNEHLPAIHTAWVADGNDSTQSHEDRRWANAMTGIDFQPAPSGDIGASPEKGVRNEDFRGETQGKGKGKERAHSPTFEEKLINVPQSQGMDFLKYAKEEFKVKVRTRNPTVPQPQNMPGSLTEALCNWHHLQSSPIVTLTLEDVSISMLNSKVDRCVLLQHFEVGLDGAEAIIRGQVIVPETVAVKAEREERLQKLGTRKVGDGGYFNVLKKAQEDISHGKGWWLFWGVRFKRTKTEGKLREPAKWLFFGAPIEAVDHLAVPPKQQRTIVLLGGGPGRVGGTVGRYPAETKRSQLRMCKGGVAPIDVWPGAADWQDGVLRKVQDAMADNGLRVTFLFEDRTRPQAMFTNIMNASNTTTKKRKESSAEMAAEEEKEMGKKIAQGQKPDVGRMIADEIRGESVRQNAQREERGGAKQDNREPDYPNQDYAANEA</sequence>
<proteinExistence type="predicted"/>
<gene>
    <name evidence="2" type="ORF">ABVK25_004753</name>
</gene>
<evidence type="ECO:0000313" key="2">
    <source>
        <dbReference type="EMBL" id="KAL2054931.1"/>
    </source>
</evidence>
<evidence type="ECO:0000313" key="3">
    <source>
        <dbReference type="Proteomes" id="UP001590951"/>
    </source>
</evidence>
<organism evidence="2 3">
    <name type="scientific">Lepraria finkii</name>
    <dbReference type="NCBI Taxonomy" id="1340010"/>
    <lineage>
        <taxon>Eukaryota</taxon>
        <taxon>Fungi</taxon>
        <taxon>Dikarya</taxon>
        <taxon>Ascomycota</taxon>
        <taxon>Pezizomycotina</taxon>
        <taxon>Lecanoromycetes</taxon>
        <taxon>OSLEUM clade</taxon>
        <taxon>Lecanoromycetidae</taxon>
        <taxon>Lecanorales</taxon>
        <taxon>Lecanorineae</taxon>
        <taxon>Stereocaulaceae</taxon>
        <taxon>Lepraria</taxon>
    </lineage>
</organism>
<feature type="region of interest" description="Disordered" evidence="1">
    <location>
        <begin position="580"/>
        <end position="657"/>
    </location>
</feature>
<keyword evidence="3" id="KW-1185">Reference proteome</keyword>
<accession>A0ABR4BDJ4</accession>
<evidence type="ECO:0000256" key="1">
    <source>
        <dbReference type="SAM" id="MobiDB-lite"/>
    </source>
</evidence>
<feature type="compositionally biased region" description="Low complexity" evidence="1">
    <location>
        <begin position="28"/>
        <end position="37"/>
    </location>
</feature>
<dbReference type="Proteomes" id="UP001590951">
    <property type="component" value="Unassembled WGS sequence"/>
</dbReference>
<feature type="compositionally biased region" description="Polar residues" evidence="1">
    <location>
        <begin position="45"/>
        <end position="65"/>
    </location>
</feature>
<protein>
    <submittedName>
        <fullName evidence="2">Uncharacterized protein</fullName>
    </submittedName>
</protein>